<proteinExistence type="predicted"/>
<organism evidence="1">
    <name type="scientific">Haemonchus placei</name>
    <name type="common">Barber's pole worm</name>
    <dbReference type="NCBI Taxonomy" id="6290"/>
    <lineage>
        <taxon>Eukaryota</taxon>
        <taxon>Metazoa</taxon>
        <taxon>Ecdysozoa</taxon>
        <taxon>Nematoda</taxon>
        <taxon>Chromadorea</taxon>
        <taxon>Rhabditida</taxon>
        <taxon>Rhabditina</taxon>
        <taxon>Rhabditomorpha</taxon>
        <taxon>Strongyloidea</taxon>
        <taxon>Trichostrongylidae</taxon>
        <taxon>Haemonchus</taxon>
    </lineage>
</organism>
<dbReference type="WBParaSite" id="HPLM_0000838001-mRNA-1">
    <property type="protein sequence ID" value="HPLM_0000838001-mRNA-1"/>
    <property type="gene ID" value="HPLM_0000838001"/>
</dbReference>
<protein>
    <submittedName>
        <fullName evidence="1">SH2 domain-containing protein</fullName>
    </submittedName>
</protein>
<reference evidence="1" key="1">
    <citation type="submission" date="2017-02" db="UniProtKB">
        <authorList>
            <consortium name="WormBaseParasite"/>
        </authorList>
    </citation>
    <scope>IDENTIFICATION</scope>
</reference>
<sequence length="131" mass="14854">LPTVSNIVSSTLMFSCVWSKPTFMTLDLQALIPRSAMSSAKSKSVSLLRSCQLMPALTFFIVSLMTKSRQTLNRIGDRMHPCRTPVSIWKNGVYPVSVLTQQDELRYKFLKMLMNDCGTPYVFRIAHSDSR</sequence>
<dbReference type="AlphaFoldDB" id="A0A0N4WCV7"/>
<accession>A0A0N4WCV7</accession>
<evidence type="ECO:0000313" key="1">
    <source>
        <dbReference type="WBParaSite" id="HPLM_0000838001-mRNA-1"/>
    </source>
</evidence>
<name>A0A0N4WCV7_HAEPC</name>